<dbReference type="CDD" id="cd00306">
    <property type="entry name" value="Peptidases_S8_S53"/>
    <property type="match status" value="1"/>
</dbReference>
<feature type="region of interest" description="Disordered" evidence="10">
    <location>
        <begin position="735"/>
        <end position="810"/>
    </location>
</feature>
<evidence type="ECO:0000256" key="5">
    <source>
        <dbReference type="ARBA" id="ARBA00022825"/>
    </source>
</evidence>
<evidence type="ECO:0000313" key="13">
    <source>
        <dbReference type="Proteomes" id="UP000092716"/>
    </source>
</evidence>
<feature type="region of interest" description="Disordered" evidence="10">
    <location>
        <begin position="643"/>
        <end position="667"/>
    </location>
</feature>
<dbReference type="Proteomes" id="UP000092716">
    <property type="component" value="Chromosome 10"/>
</dbReference>
<evidence type="ECO:0000256" key="6">
    <source>
        <dbReference type="ARBA" id="ARBA00023145"/>
    </source>
</evidence>
<dbReference type="PROSITE" id="PS00137">
    <property type="entry name" value="SUBTILASE_HIS"/>
    <property type="match status" value="1"/>
</dbReference>
<feature type="domain" description="Peptidase S8/S53" evidence="11">
    <location>
        <begin position="1117"/>
        <end position="1407"/>
    </location>
</feature>
<feature type="active site" description="Charge relay system" evidence="9">
    <location>
        <position position="1374"/>
    </location>
</feature>
<dbReference type="PANTHER" id="PTHR43399:SF4">
    <property type="entry name" value="CELL WALL-ASSOCIATED PROTEASE"/>
    <property type="match status" value="1"/>
</dbReference>
<name>A0A1B1E0I8_9APIC</name>
<keyword evidence="4 9" id="KW-0378">Hydrolase</keyword>
<gene>
    <name evidence="12" type="ORF">PCOAH_00031040</name>
</gene>
<dbReference type="InterPro" id="IPR036852">
    <property type="entry name" value="Peptidase_S8/S53_dom_sf"/>
</dbReference>
<dbReference type="InterPro" id="IPR015500">
    <property type="entry name" value="Peptidase_S8_subtilisin-rel"/>
</dbReference>
<evidence type="ECO:0000256" key="1">
    <source>
        <dbReference type="ARBA" id="ARBA00011073"/>
    </source>
</evidence>
<dbReference type="Gene3D" id="3.40.50.200">
    <property type="entry name" value="Peptidase S8/S53 domain"/>
    <property type="match status" value="2"/>
</dbReference>
<feature type="compositionally biased region" description="Basic and acidic residues" evidence="10">
    <location>
        <begin position="656"/>
        <end position="667"/>
    </location>
</feature>
<dbReference type="PANTHER" id="PTHR43399">
    <property type="entry name" value="SUBTILISIN-RELATED"/>
    <property type="match status" value="1"/>
</dbReference>
<dbReference type="PROSITE" id="PS00136">
    <property type="entry name" value="SUBTILASE_ASP"/>
    <property type="match status" value="1"/>
</dbReference>
<dbReference type="InterPro" id="IPR000209">
    <property type="entry name" value="Peptidase_S8/S53_dom"/>
</dbReference>
<comment type="similarity">
    <text evidence="1 9">Belongs to the peptidase S8 family.</text>
</comment>
<sequence length="1445" mass="161817">MNGRVLQEGQVGSIPNVLHNYSKTNLSTPSFVQVKLKDSHDRKIRKGGSTTPEGNYRIPNCDDTDGSSNFFKKFYRSMKALVGITSHDTRWCLKYEKYRRFKQHLVYMVQRNLSVGKTRVCLIDTGVDQQDEVVGQFVRIYRGEHNEGEDTQYDGINTERCNQENYASCQSSDVDDVDMHGTFIANTVIRRDLLIKRETYKRDVELIVCKAFEDRERTNSHLVPLIKCLEHCKERGAKVIHVGYNVQGESEKLVEVMHELERAQIVVVSPSLQVYNGEGGESSTQKMYPSSFADTFENVFSVGALRNSPQGGLAPISGNANPTGEQLHKRENTTLFSFSYGKTFPFGRSPSSMVEDGLGYASADFVSTLVMILNVNPKLSVSRMRHILKRSMVKRSELKGLSKWGGYIDLFKVIEATLKERNELLKRFLRKMDVDLGEEVTSSSFRGDLSKGGLTGNLWDWAERPPTDEERPSFGESITGEVTPRLNVASDEGEEVTSRLEDQLIFPQRSGEMEQMERQLGGEAMSGLDPEEDEEGNDLGYYDVEHYDMDVISQKKEDFSDEVATLSEDPPSDTTYSSMYNDEEDVYLPDEENKSFYEDTGGVPVPVEEGVSSLPLGFSFLENHTSDWGSVLPAHRSNERVQVYGSGEGTSLPLNRRSEGESGFPERWDELGTHAMNEEDSDERHHGQADWLTQRKGTKYVDDPAYDAGKMYGNSPEGIPERELLRADWGLSTPSLSRWDRSGETSPWRDESEGYAFSPEDDTNWGEKHARKRRALDERGRRRRRSRRATPRQRRRTPTRGRTTRRLTKREAALVRRNEQTRKSRNYNAMRSRRSGNYGKMTIRKYHYAFVCFLIFGMVENVPIQYRRHHLHDVTTRRKHRTDGGDCGEGGGDSLIYFQGRVLRGVSPEVLTGGEFQRGVDSSWPPPPSAYSLPQGDHLPPEDQHHLDEVLSKVRKKKMIIKFKPQENGAQSALMQQNMVNVLGSCGKVKKLSHIDLYLYEVFSNINEKVLKNCLRVLTSGHMLVEQDFEIHPVEEGGCTKSTGGLIPIGAIVDHAPVRNGENLRNHRGTFQLNNQMAFKNFLSRLKSDCKGTNIIKGYDQTKMKEGTELSEPHEQNDVNVCIVDTGVDYNHRDLRGNVVHVLHGRDVGGDQNVEGDDSGGDGNSGDASTVEGSAVDEADRSDRGDHPGGMDNHGHGTFIAGIIAGNSERENHGIKGISRRAKLTICKALNSKNAGFVSDILKCFNFCASKEARIINASFASTKNYLSLFEALKTLEEKSILVVSSSGNCCPTAESKNAFPECNLDVKKVYPTAYSKKLRNLITVSNMIQQENGEMTLSPDSCYSAKYVHLAAPGDNIISTFPRNRYAISSGSSFSAAVVTGLAALVLSINARLSFEEVIRLLRESIVETESLRSKVKWGGFLDVHHLVSATIALSGGGVKTAKE</sequence>
<dbReference type="GO" id="GO:0004252">
    <property type="term" value="F:serine-type endopeptidase activity"/>
    <property type="evidence" value="ECO:0007669"/>
    <property type="project" value="UniProtKB-UniRule"/>
</dbReference>
<dbReference type="InterPro" id="IPR022398">
    <property type="entry name" value="Peptidase_S8_His-AS"/>
</dbReference>
<evidence type="ECO:0000256" key="10">
    <source>
        <dbReference type="SAM" id="MobiDB-lite"/>
    </source>
</evidence>
<feature type="domain" description="Peptidase S8/S53" evidence="11">
    <location>
        <begin position="118"/>
        <end position="319"/>
    </location>
</feature>
<evidence type="ECO:0000256" key="8">
    <source>
        <dbReference type="ARBA" id="ARBA00023619"/>
    </source>
</evidence>
<dbReference type="InterPro" id="IPR023827">
    <property type="entry name" value="Peptidase_S8_Asp-AS"/>
</dbReference>
<dbReference type="Pfam" id="PF00082">
    <property type="entry name" value="Peptidase_S8"/>
    <property type="match status" value="2"/>
</dbReference>
<evidence type="ECO:0000256" key="9">
    <source>
        <dbReference type="PROSITE-ProRule" id="PRU01240"/>
    </source>
</evidence>
<feature type="region of interest" description="Disordered" evidence="10">
    <location>
        <begin position="1144"/>
        <end position="1198"/>
    </location>
</feature>
<evidence type="ECO:0000313" key="12">
    <source>
        <dbReference type="EMBL" id="ANQ08538.1"/>
    </source>
</evidence>
<dbReference type="EMBL" id="CP016248">
    <property type="protein sequence ID" value="ANQ08538.1"/>
    <property type="molecule type" value="Genomic_DNA"/>
</dbReference>
<keyword evidence="5 9" id="KW-0720">Serine protease</keyword>
<dbReference type="OrthoDB" id="531541at2759"/>
<reference evidence="13" key="1">
    <citation type="submission" date="2016-06" db="EMBL/GenBank/DDBJ databases">
        <title>First high quality genome sequence of Plasmodium coatneyi using continuous long reads from single molecule, real-time sequencing.</title>
        <authorList>
            <person name="Chien J.-T."/>
            <person name="Pakala S.B."/>
            <person name="Geraldo J.A."/>
            <person name="Lapp S.A."/>
            <person name="Barnwell J.W."/>
            <person name="Kissinger J.C."/>
            <person name="Galinski M.R."/>
            <person name="Humphrey J.C."/>
        </authorList>
    </citation>
    <scope>NUCLEOTIDE SEQUENCE [LARGE SCALE GENOMIC DNA]</scope>
    <source>
        <strain evidence="13">Hackeri</strain>
    </source>
</reference>
<evidence type="ECO:0000256" key="4">
    <source>
        <dbReference type="ARBA" id="ARBA00022801"/>
    </source>
</evidence>
<dbReference type="RefSeq" id="XP_019915233.1">
    <property type="nucleotide sequence ID" value="XM_020059904.1"/>
</dbReference>
<dbReference type="KEGG" id="pcot:PCOAH_00031040"/>
<dbReference type="InterPro" id="IPR051048">
    <property type="entry name" value="Peptidase_S8/S53_subtilisin"/>
</dbReference>
<feature type="compositionally biased region" description="Basic and acidic residues" evidence="10">
    <location>
        <begin position="1178"/>
        <end position="1195"/>
    </location>
</feature>
<evidence type="ECO:0000259" key="11">
    <source>
        <dbReference type="Pfam" id="PF00082"/>
    </source>
</evidence>
<keyword evidence="3" id="KW-0732">Signal</keyword>
<feature type="compositionally biased region" description="Basic and acidic residues" evidence="10">
    <location>
        <begin position="461"/>
        <end position="473"/>
    </location>
</feature>
<keyword evidence="2 9" id="KW-0645">Protease</keyword>
<accession>A0A1B1E0I8</accession>
<evidence type="ECO:0000256" key="7">
    <source>
        <dbReference type="ARBA" id="ARBA00023529"/>
    </source>
</evidence>
<feature type="region of interest" description="Disordered" evidence="10">
    <location>
        <begin position="458"/>
        <end position="517"/>
    </location>
</feature>
<dbReference type="PROSITE" id="PS51892">
    <property type="entry name" value="SUBTILASE"/>
    <property type="match status" value="1"/>
</dbReference>
<organism evidence="12 13">
    <name type="scientific">Plasmodium coatneyi</name>
    <dbReference type="NCBI Taxonomy" id="208452"/>
    <lineage>
        <taxon>Eukaryota</taxon>
        <taxon>Sar</taxon>
        <taxon>Alveolata</taxon>
        <taxon>Apicomplexa</taxon>
        <taxon>Aconoidasida</taxon>
        <taxon>Haemosporida</taxon>
        <taxon>Plasmodiidae</taxon>
        <taxon>Plasmodium</taxon>
    </lineage>
</organism>
<dbReference type="GeneID" id="30909835"/>
<feature type="compositionally biased region" description="Basic residues" evidence="10">
    <location>
        <begin position="781"/>
        <end position="808"/>
    </location>
</feature>
<dbReference type="GO" id="GO:0006508">
    <property type="term" value="P:proteolysis"/>
    <property type="evidence" value="ECO:0007669"/>
    <property type="project" value="UniProtKB-KW"/>
</dbReference>
<feature type="compositionally biased region" description="Basic and acidic residues" evidence="10">
    <location>
        <begin position="738"/>
        <end position="752"/>
    </location>
</feature>
<comment type="catalytic activity">
    <reaction evidence="7">
        <text>Hydrolysis of proteins with broad specificity for peptide bonds, and a preference for a large uncharged residue in P1. Hydrolyzes peptide amides.</text>
        <dbReference type="EC" id="3.4.21.62"/>
    </reaction>
</comment>
<evidence type="ECO:0000256" key="3">
    <source>
        <dbReference type="ARBA" id="ARBA00022729"/>
    </source>
</evidence>
<feature type="region of interest" description="Disordered" evidence="10">
    <location>
        <begin position="917"/>
        <end position="943"/>
    </location>
</feature>
<keyword evidence="13" id="KW-1185">Reference proteome</keyword>
<dbReference type="EC" id="3.4.21.62" evidence="8"/>
<feature type="active site" description="Charge relay system" evidence="9">
    <location>
        <position position="1125"/>
    </location>
</feature>
<keyword evidence="6" id="KW-0865">Zymogen</keyword>
<protein>
    <recommendedName>
        <fullName evidence="8">subtilisin</fullName>
        <ecNumber evidence="8">3.4.21.62</ecNumber>
    </recommendedName>
</protein>
<dbReference type="PRINTS" id="PR00723">
    <property type="entry name" value="SUBTILISIN"/>
</dbReference>
<dbReference type="SUPFAM" id="SSF52743">
    <property type="entry name" value="Subtilisin-like"/>
    <property type="match status" value="2"/>
</dbReference>
<evidence type="ECO:0000256" key="2">
    <source>
        <dbReference type="ARBA" id="ARBA00022670"/>
    </source>
</evidence>
<proteinExistence type="inferred from homology"/>
<feature type="active site" description="Charge relay system" evidence="9">
    <location>
        <position position="1196"/>
    </location>
</feature>
<dbReference type="VEuPathDB" id="PlasmoDB:PCOAH_00031040"/>